<name>A0A937UQL0_9ACTN</name>
<dbReference type="PANTHER" id="PTHR31610:SF0">
    <property type="entry name" value="SLC26A_SULP TRANSPORTER DOMAIN-CONTAINING PROTEIN"/>
    <property type="match status" value="1"/>
</dbReference>
<keyword evidence="4" id="KW-1185">Reference proteome</keyword>
<feature type="transmembrane region" description="Helical" evidence="2">
    <location>
        <begin position="55"/>
        <end position="74"/>
    </location>
</feature>
<keyword evidence="2" id="KW-0472">Membrane</keyword>
<feature type="transmembrane region" description="Helical" evidence="2">
    <location>
        <begin position="25"/>
        <end position="48"/>
    </location>
</feature>
<feature type="transmembrane region" description="Helical" evidence="2">
    <location>
        <begin position="434"/>
        <end position="454"/>
    </location>
</feature>
<dbReference type="PANTHER" id="PTHR31610">
    <property type="entry name" value="SLR0360 PROTEIN"/>
    <property type="match status" value="1"/>
</dbReference>
<feature type="transmembrane region" description="Helical" evidence="2">
    <location>
        <begin position="383"/>
        <end position="403"/>
    </location>
</feature>
<feature type="transmembrane region" description="Helical" evidence="2">
    <location>
        <begin position="94"/>
        <end position="115"/>
    </location>
</feature>
<dbReference type="RefSeq" id="WP_202999984.1">
    <property type="nucleotide sequence ID" value="NZ_JADWYU010000141.1"/>
</dbReference>
<evidence type="ECO:0000313" key="3">
    <source>
        <dbReference type="EMBL" id="MBL7628365.1"/>
    </source>
</evidence>
<accession>A0A937UQL0</accession>
<feature type="transmembrane region" description="Helical" evidence="2">
    <location>
        <begin position="357"/>
        <end position="376"/>
    </location>
</feature>
<feature type="transmembrane region" description="Helical" evidence="2">
    <location>
        <begin position="491"/>
        <end position="507"/>
    </location>
</feature>
<evidence type="ECO:0000313" key="4">
    <source>
        <dbReference type="Proteomes" id="UP000604475"/>
    </source>
</evidence>
<gene>
    <name evidence="3" type="ORF">I7412_14630</name>
</gene>
<dbReference type="EMBL" id="JAEACQ010000185">
    <property type="protein sequence ID" value="MBL7628365.1"/>
    <property type="molecule type" value="Genomic_DNA"/>
</dbReference>
<feature type="transmembrane region" description="Helical" evidence="2">
    <location>
        <begin position="205"/>
        <end position="225"/>
    </location>
</feature>
<feature type="transmembrane region" description="Helical" evidence="2">
    <location>
        <begin position="181"/>
        <end position="199"/>
    </location>
</feature>
<feature type="transmembrane region" description="Helical" evidence="2">
    <location>
        <begin position="331"/>
        <end position="351"/>
    </location>
</feature>
<evidence type="ECO:0000256" key="1">
    <source>
        <dbReference type="SAM" id="MobiDB-lite"/>
    </source>
</evidence>
<sequence>MVKFPGTGGTATAGPPLWVRGDLNAFFGLGINVLVNVLVLTGLCIGVVAIPKGDVLGTILPALGIALILGNLYYTYLARRLAVKEGRSDVTAMPYGPSVPHMFIVTFVIMLPIYLKTKDPFKAWEAGMAWAFIIGVIVMLGAFVGPTIRRYAPRAAMLGTLAGISIAFISMRPAGQMWEAAWISLPVFALLLVGLLTDIKLPWNLPIGAVALLVGTAIGWIGGFMDAPDVSSAAKDIALAVPDFRFDMLFSGLADLSPLLATAIPLGVYNFTEAMTNVESAASAGDNYNLRAVLLADGFGAVVGSCLGSPFPPAVYIGHPGWKGAGGRTGYSLATGVMIAVLCFFGLFSLLGAVLPLPAIVPILLYIGLLIGAQAFQVSPRAHAAAVVAALLPNIASWAVGLMDNALAAAGTTATQVGYDKINQAGVVYEGLMIFGQGAILAGLVLGSIVAFIIDKRFVPAAIFSVVGAVLSFIGLIHGEKVEWDANGQVALGYLILAAVCVAFALTKPAPRVPDADEIELERVHGVPQQPKKQDKDSSEPGSAPEVPAPAS</sequence>
<proteinExistence type="predicted"/>
<keyword evidence="2" id="KW-0812">Transmembrane</keyword>
<dbReference type="AlphaFoldDB" id="A0A937UQL0"/>
<organism evidence="3 4">
    <name type="scientific">Frankia nepalensis</name>
    <dbReference type="NCBI Taxonomy" id="1836974"/>
    <lineage>
        <taxon>Bacteria</taxon>
        <taxon>Bacillati</taxon>
        <taxon>Actinomycetota</taxon>
        <taxon>Actinomycetes</taxon>
        <taxon>Frankiales</taxon>
        <taxon>Frankiaceae</taxon>
        <taxon>Frankia</taxon>
    </lineage>
</organism>
<comment type="caution">
    <text evidence="3">The sequence shown here is derived from an EMBL/GenBank/DDBJ whole genome shotgun (WGS) entry which is preliminary data.</text>
</comment>
<evidence type="ECO:0000256" key="2">
    <source>
        <dbReference type="SAM" id="Phobius"/>
    </source>
</evidence>
<feature type="transmembrane region" description="Helical" evidence="2">
    <location>
        <begin position="461"/>
        <end position="479"/>
    </location>
</feature>
<protein>
    <submittedName>
        <fullName evidence="3">Regulator</fullName>
    </submittedName>
</protein>
<keyword evidence="2" id="KW-1133">Transmembrane helix</keyword>
<dbReference type="Proteomes" id="UP000604475">
    <property type="component" value="Unassembled WGS sequence"/>
</dbReference>
<reference evidence="3" key="1">
    <citation type="submission" date="2020-12" db="EMBL/GenBank/DDBJ databases">
        <title>Genomic characterization of non-nitrogen-fixing Frankia strains.</title>
        <authorList>
            <person name="Carlos-Shanley C."/>
            <person name="Guerra T."/>
            <person name="Hahn D."/>
        </authorList>
    </citation>
    <scope>NUCLEOTIDE SEQUENCE</scope>
    <source>
        <strain evidence="3">CN6</strain>
    </source>
</reference>
<feature type="region of interest" description="Disordered" evidence="1">
    <location>
        <begin position="523"/>
        <end position="552"/>
    </location>
</feature>
<feature type="transmembrane region" description="Helical" evidence="2">
    <location>
        <begin position="127"/>
        <end position="145"/>
    </location>
</feature>